<evidence type="ECO:0000313" key="5">
    <source>
        <dbReference type="Proteomes" id="UP000318704"/>
    </source>
</evidence>
<sequence length="190" mass="21630">MMHTNRTRTFIAIPIQPPRGLKKLMPKLEKLGSGVRPIPVNQMHITLKFLGPTDLDDIMPLSSILKTMRTQFSRTKLAFKGLGAFPRPDRPNVIWAGITANATILTDMAEYLETETGKLGYAPERKSFHPHLTLARIKTQPPDELFQILEDRRNAEWGETTIDTIKFYQSELKSQGARYHEMQTVKLSQG</sequence>
<feature type="active site" description="Proton donor" evidence="2">
    <location>
        <position position="44"/>
    </location>
</feature>
<dbReference type="GO" id="GO:0008664">
    <property type="term" value="F:RNA 2',3'-cyclic 3'-phosphodiesterase activity"/>
    <property type="evidence" value="ECO:0007669"/>
    <property type="project" value="UniProtKB-EC"/>
</dbReference>
<dbReference type="RefSeq" id="WP_144988493.1">
    <property type="nucleotide sequence ID" value="NZ_CP037920.1"/>
</dbReference>
<gene>
    <name evidence="4" type="ORF">V144x_47150</name>
</gene>
<keyword evidence="1 2" id="KW-0378">Hydrolase</keyword>
<dbReference type="InterPro" id="IPR019510">
    <property type="entry name" value="AKAP7-like_phosphoesterase"/>
</dbReference>
<evidence type="ECO:0000256" key="1">
    <source>
        <dbReference type="ARBA" id="ARBA00022801"/>
    </source>
</evidence>
<feature type="domain" description="A-kinase anchor protein 7-like phosphoesterase" evidence="3">
    <location>
        <begin position="38"/>
        <end position="187"/>
    </location>
</feature>
<dbReference type="PANTHER" id="PTHR35561:SF1">
    <property type="entry name" value="RNA 2',3'-CYCLIC PHOSPHODIESTERASE"/>
    <property type="match status" value="1"/>
</dbReference>
<dbReference type="Proteomes" id="UP000318704">
    <property type="component" value="Chromosome"/>
</dbReference>
<dbReference type="KEGG" id="gaw:V144x_47150"/>
<dbReference type="HAMAP" id="MF_01940">
    <property type="entry name" value="RNA_CPDase"/>
    <property type="match status" value="1"/>
</dbReference>
<comment type="catalytic activity">
    <reaction evidence="2">
        <text>a 3'-end 2',3'-cyclophospho-ribonucleotide-RNA + H2O = a 3'-end 2'-phospho-ribonucleotide-RNA + H(+)</text>
        <dbReference type="Rhea" id="RHEA:11828"/>
        <dbReference type="Rhea" id="RHEA-COMP:10464"/>
        <dbReference type="Rhea" id="RHEA-COMP:17353"/>
        <dbReference type="ChEBI" id="CHEBI:15377"/>
        <dbReference type="ChEBI" id="CHEBI:15378"/>
        <dbReference type="ChEBI" id="CHEBI:83064"/>
        <dbReference type="ChEBI" id="CHEBI:173113"/>
        <dbReference type="EC" id="3.1.4.58"/>
    </reaction>
</comment>
<comment type="similarity">
    <text evidence="2">Belongs to the 2H phosphoesterase superfamily. ThpR family.</text>
</comment>
<evidence type="ECO:0000259" key="3">
    <source>
        <dbReference type="Pfam" id="PF10469"/>
    </source>
</evidence>
<dbReference type="GO" id="GO:0016874">
    <property type="term" value="F:ligase activity"/>
    <property type="evidence" value="ECO:0007669"/>
    <property type="project" value="UniProtKB-KW"/>
</dbReference>
<protein>
    <recommendedName>
        <fullName evidence="2">RNA 2',3'-cyclic phosphodiesterase</fullName>
        <shortName evidence="2">RNA 2',3'-CPDase</shortName>
        <ecNumber evidence="2">3.1.4.58</ecNumber>
    </recommendedName>
</protein>
<dbReference type="EC" id="3.1.4.58" evidence="2"/>
<dbReference type="AlphaFoldDB" id="A0A517W1S4"/>
<feature type="short sequence motif" description="HXTX 2" evidence="2">
    <location>
        <begin position="131"/>
        <end position="134"/>
    </location>
</feature>
<proteinExistence type="inferred from homology"/>
<dbReference type="Pfam" id="PF10469">
    <property type="entry name" value="AKAP7_NLS"/>
    <property type="match status" value="1"/>
</dbReference>
<feature type="active site" description="Proton acceptor" evidence="2">
    <location>
        <position position="131"/>
    </location>
</feature>
<feature type="short sequence motif" description="HXTX 1" evidence="2">
    <location>
        <begin position="44"/>
        <end position="47"/>
    </location>
</feature>
<organism evidence="4 5">
    <name type="scientific">Gimesia aquarii</name>
    <dbReference type="NCBI Taxonomy" id="2527964"/>
    <lineage>
        <taxon>Bacteria</taxon>
        <taxon>Pseudomonadati</taxon>
        <taxon>Planctomycetota</taxon>
        <taxon>Planctomycetia</taxon>
        <taxon>Planctomycetales</taxon>
        <taxon>Planctomycetaceae</taxon>
        <taxon>Gimesia</taxon>
    </lineage>
</organism>
<name>A0A517W1S4_9PLAN</name>
<evidence type="ECO:0000313" key="4">
    <source>
        <dbReference type="EMBL" id="QDT99204.1"/>
    </source>
</evidence>
<dbReference type="InterPro" id="IPR004175">
    <property type="entry name" value="RNA_CPDase"/>
</dbReference>
<dbReference type="PANTHER" id="PTHR35561">
    <property type="entry name" value="RNA 2',3'-CYCLIC PHOSPHODIESTERASE"/>
    <property type="match status" value="1"/>
</dbReference>
<evidence type="ECO:0000256" key="2">
    <source>
        <dbReference type="HAMAP-Rule" id="MF_01940"/>
    </source>
</evidence>
<dbReference type="InterPro" id="IPR009097">
    <property type="entry name" value="Cyclic_Pdiesterase"/>
</dbReference>
<comment type="function">
    <text evidence="2">Hydrolyzes RNA 2',3'-cyclic phosphodiester to an RNA 2'-phosphomonoester.</text>
</comment>
<dbReference type="SUPFAM" id="SSF55144">
    <property type="entry name" value="LigT-like"/>
    <property type="match status" value="1"/>
</dbReference>
<dbReference type="GO" id="GO:0004113">
    <property type="term" value="F:2',3'-cyclic-nucleotide 3'-phosphodiesterase activity"/>
    <property type="evidence" value="ECO:0007669"/>
    <property type="project" value="InterPro"/>
</dbReference>
<reference evidence="4 5" key="1">
    <citation type="submission" date="2019-03" db="EMBL/GenBank/DDBJ databases">
        <title>Deep-cultivation of Planctomycetes and their phenomic and genomic characterization uncovers novel biology.</title>
        <authorList>
            <person name="Wiegand S."/>
            <person name="Jogler M."/>
            <person name="Boedeker C."/>
            <person name="Pinto D."/>
            <person name="Vollmers J."/>
            <person name="Rivas-Marin E."/>
            <person name="Kohn T."/>
            <person name="Peeters S.H."/>
            <person name="Heuer A."/>
            <person name="Rast P."/>
            <person name="Oberbeckmann S."/>
            <person name="Bunk B."/>
            <person name="Jeske O."/>
            <person name="Meyerdierks A."/>
            <person name="Storesund J.E."/>
            <person name="Kallscheuer N."/>
            <person name="Luecker S."/>
            <person name="Lage O.M."/>
            <person name="Pohl T."/>
            <person name="Merkel B.J."/>
            <person name="Hornburger P."/>
            <person name="Mueller R.-W."/>
            <person name="Bruemmer F."/>
            <person name="Labrenz M."/>
            <person name="Spormann A.M."/>
            <person name="Op den Camp H."/>
            <person name="Overmann J."/>
            <person name="Amann R."/>
            <person name="Jetten M.S.M."/>
            <person name="Mascher T."/>
            <person name="Medema M.H."/>
            <person name="Devos D.P."/>
            <person name="Kaster A.-K."/>
            <person name="Ovreas L."/>
            <person name="Rohde M."/>
            <person name="Galperin M.Y."/>
            <person name="Jogler C."/>
        </authorList>
    </citation>
    <scope>NUCLEOTIDE SEQUENCE [LARGE SCALE GENOMIC DNA]</scope>
    <source>
        <strain evidence="4 5">V144</strain>
    </source>
</reference>
<dbReference type="Gene3D" id="3.90.1140.10">
    <property type="entry name" value="Cyclic phosphodiesterase"/>
    <property type="match status" value="1"/>
</dbReference>
<dbReference type="EMBL" id="CP037920">
    <property type="protein sequence ID" value="QDT99204.1"/>
    <property type="molecule type" value="Genomic_DNA"/>
</dbReference>
<accession>A0A517W1S4</accession>
<dbReference type="NCBIfam" id="TIGR02258">
    <property type="entry name" value="2_5_ligase"/>
    <property type="match status" value="1"/>
</dbReference>
<keyword evidence="4" id="KW-0436">Ligase</keyword>